<gene>
    <name evidence="3" type="ORF">PCOR1329_LOCUS58518</name>
</gene>
<name>A0ABN9VJ55_9DINO</name>
<feature type="non-terminal residue" evidence="3">
    <location>
        <position position="642"/>
    </location>
</feature>
<sequence>MPPGAAASAPGTPRAAPGSPAPRAAGGSTTVDGGGDPLQLPGADPWAKRPRTTDGGGERGAAQLDAKLATVKAEVIANFGEQLKGPLAAVVAQQASQNAQFRGDISELQTSAQRLEESNKQIREQLADMRKQLHMQEAQIPIKDYEGLLEWDRDADTSIIVGTAAENFTAEKFKESIQPIMDRCELEPDQWSIQGKSPARRFVVQFSGQASAAARKVRAFYAKLKQVDGSWLQTEVANVHGQTSRLYLGLDRSAKSARCEFQYKKLAQFGREHAPDKRWRADRQQGVIYCNNMAVVSVVVGATRETPSRVLFNYDGCSTHSINRDAIKQSFEEFFKTTLEERESISFTAWNARALLCNNFMQRRRKLQCMSEALRSTSLLALQEVHGSHHELQHAVHLAHIEASIFSSIPERGAGGVAIIAPGLPQSIADDESRFTHTELVPGRAQRLLIKTMSESEAAQGALPNMVVIYNVHNFRLTAQEVDKVAGSIRAEVITASQQPERIAILVMGDFNFMDEAPLEMKAPLVNKSLPRLRRHNPEHQLAWESVLTNMTELDPEIPTHYTEQSQQCTRIDKIYISTPPWMPLQWCARADVPLAPEVLYDRGPVHLRFAHRQQEENGQLQPIPMYIFEHPLFEHYLGTLM</sequence>
<reference evidence="3" key="1">
    <citation type="submission" date="2023-10" db="EMBL/GenBank/DDBJ databases">
        <authorList>
            <person name="Chen Y."/>
            <person name="Shah S."/>
            <person name="Dougan E. K."/>
            <person name="Thang M."/>
            <person name="Chan C."/>
        </authorList>
    </citation>
    <scope>NUCLEOTIDE SEQUENCE [LARGE SCALE GENOMIC DNA]</scope>
</reference>
<dbReference type="InterPro" id="IPR036691">
    <property type="entry name" value="Endo/exonu/phosph_ase_sf"/>
</dbReference>
<protein>
    <recommendedName>
        <fullName evidence="5">Endonuclease/exonuclease/phosphatase domain-containing protein</fullName>
    </recommendedName>
</protein>
<feature type="region of interest" description="Disordered" evidence="2">
    <location>
        <begin position="1"/>
        <end position="60"/>
    </location>
</feature>
<evidence type="ECO:0008006" key="5">
    <source>
        <dbReference type="Google" id="ProtNLM"/>
    </source>
</evidence>
<evidence type="ECO:0000313" key="3">
    <source>
        <dbReference type="EMBL" id="CAK0873260.1"/>
    </source>
</evidence>
<keyword evidence="1" id="KW-0175">Coiled coil</keyword>
<proteinExistence type="predicted"/>
<evidence type="ECO:0000256" key="2">
    <source>
        <dbReference type="SAM" id="MobiDB-lite"/>
    </source>
</evidence>
<dbReference type="EMBL" id="CAUYUJ010017260">
    <property type="protein sequence ID" value="CAK0873260.1"/>
    <property type="molecule type" value="Genomic_DNA"/>
</dbReference>
<dbReference type="Proteomes" id="UP001189429">
    <property type="component" value="Unassembled WGS sequence"/>
</dbReference>
<feature type="compositionally biased region" description="Low complexity" evidence="2">
    <location>
        <begin position="1"/>
        <end position="29"/>
    </location>
</feature>
<feature type="coiled-coil region" evidence="1">
    <location>
        <begin position="98"/>
        <end position="139"/>
    </location>
</feature>
<dbReference type="SUPFAM" id="SSF56219">
    <property type="entry name" value="DNase I-like"/>
    <property type="match status" value="1"/>
</dbReference>
<keyword evidence="4" id="KW-1185">Reference proteome</keyword>
<accession>A0ABN9VJ55</accession>
<evidence type="ECO:0000256" key="1">
    <source>
        <dbReference type="SAM" id="Coils"/>
    </source>
</evidence>
<comment type="caution">
    <text evidence="3">The sequence shown here is derived from an EMBL/GenBank/DDBJ whole genome shotgun (WGS) entry which is preliminary data.</text>
</comment>
<organism evidence="3 4">
    <name type="scientific">Prorocentrum cordatum</name>
    <dbReference type="NCBI Taxonomy" id="2364126"/>
    <lineage>
        <taxon>Eukaryota</taxon>
        <taxon>Sar</taxon>
        <taxon>Alveolata</taxon>
        <taxon>Dinophyceae</taxon>
        <taxon>Prorocentrales</taxon>
        <taxon>Prorocentraceae</taxon>
        <taxon>Prorocentrum</taxon>
    </lineage>
</organism>
<evidence type="ECO:0000313" key="4">
    <source>
        <dbReference type="Proteomes" id="UP001189429"/>
    </source>
</evidence>
<dbReference type="Gene3D" id="3.60.10.10">
    <property type="entry name" value="Endonuclease/exonuclease/phosphatase"/>
    <property type="match status" value="1"/>
</dbReference>